<reference evidence="9 10" key="1">
    <citation type="submission" date="2015-10" db="EMBL/GenBank/DDBJ databases">
        <title>Genome analyses suggest a sexual origin of heterokaryosis in a supposedly ancient asexual fungus.</title>
        <authorList>
            <person name="Ropars J."/>
            <person name="Sedzielewska K."/>
            <person name="Noel J."/>
            <person name="Charron P."/>
            <person name="Farinelli L."/>
            <person name="Marton T."/>
            <person name="Kruger M."/>
            <person name="Pelin A."/>
            <person name="Brachmann A."/>
            <person name="Corradi N."/>
        </authorList>
    </citation>
    <scope>NUCLEOTIDE SEQUENCE [LARGE SCALE GENOMIC DNA]</scope>
    <source>
        <strain evidence="9 10">A4</strain>
    </source>
</reference>
<evidence type="ECO:0000256" key="3">
    <source>
        <dbReference type="ARBA" id="ARBA00012180"/>
    </source>
</evidence>
<evidence type="ECO:0000256" key="4">
    <source>
        <dbReference type="ARBA" id="ARBA00022722"/>
    </source>
</evidence>
<dbReference type="InterPro" id="IPR050092">
    <property type="entry name" value="RNase_H"/>
</dbReference>
<dbReference type="Proteomes" id="UP000234323">
    <property type="component" value="Unassembled WGS sequence"/>
</dbReference>
<comment type="catalytic activity">
    <reaction evidence="1">
        <text>Endonucleolytic cleavage to 5'-phosphomonoester.</text>
        <dbReference type="EC" id="3.1.26.4"/>
    </reaction>
</comment>
<dbReference type="InterPro" id="IPR002156">
    <property type="entry name" value="RNaseH_domain"/>
</dbReference>
<keyword evidence="6" id="KW-0255">Endonuclease</keyword>
<dbReference type="PROSITE" id="PS50879">
    <property type="entry name" value="RNASE_H_1"/>
    <property type="match status" value="1"/>
</dbReference>
<evidence type="ECO:0000259" key="8">
    <source>
        <dbReference type="PROSITE" id="PS50879"/>
    </source>
</evidence>
<evidence type="ECO:0000313" key="10">
    <source>
        <dbReference type="Proteomes" id="UP000234323"/>
    </source>
</evidence>
<evidence type="ECO:0000313" key="9">
    <source>
        <dbReference type="EMBL" id="PKY60465.1"/>
    </source>
</evidence>
<dbReference type="Pfam" id="PF00075">
    <property type="entry name" value="RNase_H"/>
    <property type="match status" value="1"/>
</dbReference>
<dbReference type="GO" id="GO:0003676">
    <property type="term" value="F:nucleic acid binding"/>
    <property type="evidence" value="ECO:0007669"/>
    <property type="project" value="InterPro"/>
</dbReference>
<dbReference type="SUPFAM" id="SSF53098">
    <property type="entry name" value="Ribonuclease H-like"/>
    <property type="match status" value="1"/>
</dbReference>
<dbReference type="CDD" id="cd09276">
    <property type="entry name" value="Rnase_HI_RT_non_LTR"/>
    <property type="match status" value="1"/>
</dbReference>
<dbReference type="VEuPathDB" id="FungiDB:RhiirFUN_018549"/>
<dbReference type="PANTHER" id="PTHR10642:SF26">
    <property type="entry name" value="RIBONUCLEASE H1"/>
    <property type="match status" value="1"/>
</dbReference>
<evidence type="ECO:0000256" key="6">
    <source>
        <dbReference type="ARBA" id="ARBA00022759"/>
    </source>
</evidence>
<evidence type="ECO:0000256" key="5">
    <source>
        <dbReference type="ARBA" id="ARBA00022723"/>
    </source>
</evidence>
<dbReference type="EMBL" id="LLXI01004294">
    <property type="protein sequence ID" value="PKY60465.1"/>
    <property type="molecule type" value="Genomic_DNA"/>
</dbReference>
<gene>
    <name evidence="9" type="ORF">RhiirA4_431152</name>
</gene>
<keyword evidence="4" id="KW-0540">Nuclease</keyword>
<dbReference type="VEuPathDB" id="FungiDB:RhiirA1_446223"/>
<dbReference type="Gene3D" id="3.30.420.10">
    <property type="entry name" value="Ribonuclease H-like superfamily/Ribonuclease H"/>
    <property type="match status" value="1"/>
</dbReference>
<sequence length="628" mass="73937">MQHWAIKDNNQSGDNGAIVIQRCNGCTLNDKRINKESNSCYFNRDRLDLTCINRISSCQNTLNTKVIKDIIETRNHQERQYIPEWIPSSIQTHDYDTALIQNTLSNRESVSQHIALLHQLRLLFSPSDMINIYTDGSMTTRFNVNLNTFTKHMGTGWVILNDEEEVILECSSSITEWPSSTRAELEAILSAILVLQTGQRVNILTDSQAAIDSINHTRINLTNGKNKIRVWCNTNNYSIISSIINLIDSKHLELKLIKVKGHSGIKGNEEADRVAKNIMERLTCITIKDSQQKDLKYDLYWDGNRVDRHIRKFIDNICEAALEAAWSFNRVNRTIFQDTTHIIEEKVTWALFKKNTGLNCTMSSINNNFIKHLKLTNNLLPTLEIMKERRYDLYGDVKCRMCLEENEDDDHLIYCQQLRDKWLMVANNTIHKCDQMLKDLLSQEKHLQLNQEDTQRLILWNRNFFIHITCSNQELPIPFIHLMLRNFFPKERYRKLKSIVKSEKATLTITTLFLEIFINEFYRIIWQPRCNLVTEWEHTKGIKKKDLKKKIPANQRITYERTPTQQVEGNTYDLKGRRILKHNEQWSIALEKTRQYVNQFIREGNRVIWKAYNNIKTYKYRYSSFSFV</sequence>
<dbReference type="VEuPathDB" id="FungiDB:FUN_006614"/>
<accession>A0A2I1HNJ9</accession>
<feature type="domain" description="RNase H type-1" evidence="8">
    <location>
        <begin position="126"/>
        <end position="280"/>
    </location>
</feature>
<dbReference type="VEuPathDB" id="FungiDB:RhiirA1_402055"/>
<proteinExistence type="inferred from homology"/>
<name>A0A2I1HNJ9_9GLOM</name>
<comment type="caution">
    <text evidence="9">The sequence shown here is derived from an EMBL/GenBank/DDBJ whole genome shotgun (WGS) entry which is preliminary data.</text>
</comment>
<dbReference type="InterPro" id="IPR036397">
    <property type="entry name" value="RNaseH_sf"/>
</dbReference>
<keyword evidence="10" id="KW-1185">Reference proteome</keyword>
<dbReference type="InterPro" id="IPR012337">
    <property type="entry name" value="RNaseH-like_sf"/>
</dbReference>
<dbReference type="GO" id="GO:0004523">
    <property type="term" value="F:RNA-DNA hybrid ribonuclease activity"/>
    <property type="evidence" value="ECO:0007669"/>
    <property type="project" value="UniProtKB-EC"/>
</dbReference>
<evidence type="ECO:0000256" key="2">
    <source>
        <dbReference type="ARBA" id="ARBA00005300"/>
    </source>
</evidence>
<comment type="similarity">
    <text evidence="2">Belongs to the RNase H family.</text>
</comment>
<dbReference type="VEuPathDB" id="FungiDB:FUN_008899"/>
<keyword evidence="5" id="KW-0479">Metal-binding</keyword>
<keyword evidence="7" id="KW-0378">Hydrolase</keyword>
<evidence type="ECO:0000256" key="1">
    <source>
        <dbReference type="ARBA" id="ARBA00000077"/>
    </source>
</evidence>
<dbReference type="AlphaFoldDB" id="A0A2I1HNJ9"/>
<dbReference type="GO" id="GO:0043137">
    <property type="term" value="P:DNA replication, removal of RNA primer"/>
    <property type="evidence" value="ECO:0007669"/>
    <property type="project" value="TreeGrafter"/>
</dbReference>
<dbReference type="EC" id="3.1.26.4" evidence="3"/>
<evidence type="ECO:0000256" key="7">
    <source>
        <dbReference type="ARBA" id="ARBA00022801"/>
    </source>
</evidence>
<protein>
    <recommendedName>
        <fullName evidence="3">ribonuclease H</fullName>
        <ecNumber evidence="3">3.1.26.4</ecNumber>
    </recommendedName>
</protein>
<dbReference type="GO" id="GO:0046872">
    <property type="term" value="F:metal ion binding"/>
    <property type="evidence" value="ECO:0007669"/>
    <property type="project" value="UniProtKB-KW"/>
</dbReference>
<dbReference type="PANTHER" id="PTHR10642">
    <property type="entry name" value="RIBONUCLEASE H1"/>
    <property type="match status" value="1"/>
</dbReference>
<organism evidence="9 10">
    <name type="scientific">Rhizophagus irregularis</name>
    <dbReference type="NCBI Taxonomy" id="588596"/>
    <lineage>
        <taxon>Eukaryota</taxon>
        <taxon>Fungi</taxon>
        <taxon>Fungi incertae sedis</taxon>
        <taxon>Mucoromycota</taxon>
        <taxon>Glomeromycotina</taxon>
        <taxon>Glomeromycetes</taxon>
        <taxon>Glomerales</taxon>
        <taxon>Glomeraceae</taxon>
        <taxon>Rhizophagus</taxon>
    </lineage>
</organism>